<dbReference type="Gene3D" id="3.40.960.10">
    <property type="entry name" value="VSR Endonuclease"/>
    <property type="match status" value="1"/>
</dbReference>
<evidence type="ECO:0000313" key="3">
    <source>
        <dbReference type="Proteomes" id="UP000247832"/>
    </source>
</evidence>
<dbReference type="AlphaFoldDB" id="A0A2V5L979"/>
<evidence type="ECO:0000259" key="1">
    <source>
        <dbReference type="Pfam" id="PF04480"/>
    </source>
</evidence>
<dbReference type="Pfam" id="PF04480">
    <property type="entry name" value="DUF559"/>
    <property type="match status" value="1"/>
</dbReference>
<keyword evidence="3" id="KW-1185">Reference proteome</keyword>
<organism evidence="2 3">
    <name type="scientific">Arthrobacter livingstonensis</name>
    <dbReference type="NCBI Taxonomy" id="670078"/>
    <lineage>
        <taxon>Bacteria</taxon>
        <taxon>Bacillati</taxon>
        <taxon>Actinomycetota</taxon>
        <taxon>Actinomycetes</taxon>
        <taxon>Micrococcales</taxon>
        <taxon>Micrococcaceae</taxon>
        <taxon>Arthrobacter</taxon>
    </lineage>
</organism>
<gene>
    <name evidence="2" type="ORF">CVV68_08305</name>
</gene>
<dbReference type="OrthoDB" id="3234479at2"/>
<reference evidence="2 3" key="1">
    <citation type="submission" date="2018-05" db="EMBL/GenBank/DDBJ databases">
        <title>Genetic diversity of glacier-inhabiting Cryobacterium bacteria in China and description of Cryobacterium mengkeensis sp. nov. and Arthrobacter glacialis sp. nov.</title>
        <authorList>
            <person name="Liu Q."/>
            <person name="Xin Y.-H."/>
        </authorList>
    </citation>
    <scope>NUCLEOTIDE SEQUENCE [LARGE SCALE GENOMIC DNA]</scope>
    <source>
        <strain evidence="2 3">LI2</strain>
    </source>
</reference>
<dbReference type="InterPro" id="IPR007569">
    <property type="entry name" value="DUF559"/>
</dbReference>
<comment type="caution">
    <text evidence="2">The sequence shown here is derived from an EMBL/GenBank/DDBJ whole genome shotgun (WGS) entry which is preliminary data.</text>
</comment>
<proteinExistence type="predicted"/>
<dbReference type="EMBL" id="QJVD01000007">
    <property type="protein sequence ID" value="PYI67858.1"/>
    <property type="molecule type" value="Genomic_DNA"/>
</dbReference>
<sequence length="209" mass="23445">MIRGVPATSVQRTLLDIAPLLSVEELVVVADQMVCAHHYSFGPVKIAMVELGDLNNYVARHAGMRAMRKVRAAMELVRVGSDSPPETRLRLLISMSPLPIFECNFELKDDNGKGRIAPDLACRRYRTCAEYDGAHHFSPDQQSKDHDRDFITKSLGWHQVLINKDDMAKGKLVVVTKIARMLVLGGWPDPQNLACRSLRGELHTRKDFA</sequence>
<feature type="domain" description="DUF559" evidence="1">
    <location>
        <begin position="118"/>
        <end position="181"/>
    </location>
</feature>
<evidence type="ECO:0000313" key="2">
    <source>
        <dbReference type="EMBL" id="PYI67858.1"/>
    </source>
</evidence>
<accession>A0A2V5L979</accession>
<name>A0A2V5L979_9MICC</name>
<dbReference type="Proteomes" id="UP000247832">
    <property type="component" value="Unassembled WGS sequence"/>
</dbReference>
<protein>
    <recommendedName>
        <fullName evidence="1">DUF559 domain-containing protein</fullName>
    </recommendedName>
</protein>